<evidence type="ECO:0000256" key="5">
    <source>
        <dbReference type="ARBA" id="ARBA00022984"/>
    </source>
</evidence>
<sequence>MKSVRVNPAHILKYGCICYLLLLLIGCTPAPLTAQQPQKPRQQPTAIADRVVVEKSKHQLHLQSRGQIIRSYQIALGPNPQGHKQRESDGRTPEGIYRIDYRNPRSAYHRSLHISYPASADRQRAAAVGDNPGSDIMIHGLGTSFAAIGKLHTAKDWTLGCIAVTNDEIEEIWKLVPNGTIIEIKP</sequence>
<comment type="similarity">
    <text evidence="2">Belongs to the YkuD family.</text>
</comment>
<feature type="active site" description="Nucleophile" evidence="7">
    <location>
        <position position="161"/>
    </location>
</feature>
<proteinExistence type="inferred from homology"/>
<dbReference type="PANTHER" id="PTHR36699">
    <property type="entry name" value="LD-TRANSPEPTIDASE"/>
    <property type="match status" value="1"/>
</dbReference>
<reference evidence="10" key="1">
    <citation type="submission" date="2017-02" db="EMBL/GenBank/DDBJ databases">
        <authorList>
            <person name="Varghese N."/>
            <person name="Submissions S."/>
        </authorList>
    </citation>
    <scope>NUCLEOTIDE SEQUENCE [LARGE SCALE GENOMIC DNA]</scope>
    <source>
        <strain evidence="10">ATCC BAA-34</strain>
    </source>
</reference>
<organism evidence="9 10">
    <name type="scientific">Trichlorobacter thiogenes</name>
    <dbReference type="NCBI Taxonomy" id="115783"/>
    <lineage>
        <taxon>Bacteria</taxon>
        <taxon>Pseudomonadati</taxon>
        <taxon>Thermodesulfobacteriota</taxon>
        <taxon>Desulfuromonadia</taxon>
        <taxon>Geobacterales</taxon>
        <taxon>Geobacteraceae</taxon>
        <taxon>Trichlorobacter</taxon>
    </lineage>
</organism>
<keyword evidence="5 7" id="KW-0573">Peptidoglycan synthesis</keyword>
<dbReference type="Pfam" id="PF03734">
    <property type="entry name" value="YkuD"/>
    <property type="match status" value="1"/>
</dbReference>
<dbReference type="STRING" id="115783.SAMN02745119_03078"/>
<dbReference type="PANTHER" id="PTHR36699:SF1">
    <property type="entry name" value="L,D-TRANSPEPTIDASE YAFK-RELATED"/>
    <property type="match status" value="1"/>
</dbReference>
<keyword evidence="4 7" id="KW-0133">Cell shape</keyword>
<name>A0A1T4RUJ5_9BACT</name>
<evidence type="ECO:0000256" key="7">
    <source>
        <dbReference type="PROSITE-ProRule" id="PRU01373"/>
    </source>
</evidence>
<evidence type="ECO:0000313" key="9">
    <source>
        <dbReference type="EMBL" id="SKA19567.1"/>
    </source>
</evidence>
<dbReference type="CDD" id="cd16913">
    <property type="entry name" value="YkuD_like"/>
    <property type="match status" value="1"/>
</dbReference>
<feature type="domain" description="L,D-TPase catalytic" evidence="8">
    <location>
        <begin position="49"/>
        <end position="185"/>
    </location>
</feature>
<dbReference type="GO" id="GO:0016740">
    <property type="term" value="F:transferase activity"/>
    <property type="evidence" value="ECO:0007669"/>
    <property type="project" value="UniProtKB-KW"/>
</dbReference>
<gene>
    <name evidence="9" type="ORF">SAMN02745119_03078</name>
</gene>
<dbReference type="Gene3D" id="2.40.440.10">
    <property type="entry name" value="L,D-transpeptidase catalytic domain-like"/>
    <property type="match status" value="1"/>
</dbReference>
<keyword evidence="3" id="KW-0808">Transferase</keyword>
<keyword evidence="10" id="KW-1185">Reference proteome</keyword>
<keyword evidence="6 7" id="KW-0961">Cell wall biogenesis/degradation</keyword>
<dbReference type="InterPro" id="IPR038063">
    <property type="entry name" value="Transpep_catalytic_dom"/>
</dbReference>
<evidence type="ECO:0000256" key="1">
    <source>
        <dbReference type="ARBA" id="ARBA00004752"/>
    </source>
</evidence>
<evidence type="ECO:0000256" key="6">
    <source>
        <dbReference type="ARBA" id="ARBA00023316"/>
    </source>
</evidence>
<feature type="active site" description="Proton donor/acceptor" evidence="7">
    <location>
        <position position="139"/>
    </location>
</feature>
<dbReference type="EMBL" id="FUWR01000025">
    <property type="protein sequence ID" value="SKA19567.1"/>
    <property type="molecule type" value="Genomic_DNA"/>
</dbReference>
<comment type="pathway">
    <text evidence="1 7">Cell wall biogenesis; peptidoglycan biosynthesis.</text>
</comment>
<evidence type="ECO:0000256" key="2">
    <source>
        <dbReference type="ARBA" id="ARBA00005992"/>
    </source>
</evidence>
<accession>A0A1T4RUJ5</accession>
<evidence type="ECO:0000313" key="10">
    <source>
        <dbReference type="Proteomes" id="UP000190102"/>
    </source>
</evidence>
<dbReference type="PROSITE" id="PS52029">
    <property type="entry name" value="LD_TPASE"/>
    <property type="match status" value="1"/>
</dbReference>
<dbReference type="PROSITE" id="PS51257">
    <property type="entry name" value="PROKAR_LIPOPROTEIN"/>
    <property type="match status" value="1"/>
</dbReference>
<evidence type="ECO:0000256" key="4">
    <source>
        <dbReference type="ARBA" id="ARBA00022960"/>
    </source>
</evidence>
<dbReference type="GO" id="GO:0008360">
    <property type="term" value="P:regulation of cell shape"/>
    <property type="evidence" value="ECO:0007669"/>
    <property type="project" value="UniProtKB-UniRule"/>
</dbReference>
<evidence type="ECO:0000256" key="3">
    <source>
        <dbReference type="ARBA" id="ARBA00022679"/>
    </source>
</evidence>
<dbReference type="InterPro" id="IPR005490">
    <property type="entry name" value="LD_TPept_cat_dom"/>
</dbReference>
<dbReference type="UniPathway" id="UPA00219"/>
<dbReference type="GO" id="GO:0009252">
    <property type="term" value="P:peptidoglycan biosynthetic process"/>
    <property type="evidence" value="ECO:0007669"/>
    <property type="project" value="UniProtKB-UniPathway"/>
</dbReference>
<protein>
    <submittedName>
        <fullName evidence="9">L,D-transpeptidase catalytic domain</fullName>
    </submittedName>
</protein>
<evidence type="ECO:0000259" key="8">
    <source>
        <dbReference type="PROSITE" id="PS52029"/>
    </source>
</evidence>
<dbReference type="GO" id="GO:0004180">
    <property type="term" value="F:carboxypeptidase activity"/>
    <property type="evidence" value="ECO:0007669"/>
    <property type="project" value="UniProtKB-ARBA"/>
</dbReference>
<dbReference type="AlphaFoldDB" id="A0A1T4RUJ5"/>
<dbReference type="SUPFAM" id="SSF141523">
    <property type="entry name" value="L,D-transpeptidase catalytic domain-like"/>
    <property type="match status" value="1"/>
</dbReference>
<dbReference type="GO" id="GO:0071555">
    <property type="term" value="P:cell wall organization"/>
    <property type="evidence" value="ECO:0007669"/>
    <property type="project" value="UniProtKB-UniRule"/>
</dbReference>
<dbReference type="Proteomes" id="UP000190102">
    <property type="component" value="Unassembled WGS sequence"/>
</dbReference>